<proteinExistence type="predicted"/>
<reference evidence="1" key="1">
    <citation type="submission" date="2020-04" db="EMBL/GenBank/DDBJ databases">
        <authorList>
            <person name="Zhang T."/>
        </authorList>
    </citation>
    <scope>NUCLEOTIDE SEQUENCE</scope>
    <source>
        <strain evidence="1">HKST-UBA02</strain>
    </source>
</reference>
<dbReference type="EMBL" id="JAGQHS010000312">
    <property type="protein sequence ID" value="MCA9759321.1"/>
    <property type="molecule type" value="Genomic_DNA"/>
</dbReference>
<gene>
    <name evidence="1" type="ORF">KDA27_26245</name>
</gene>
<evidence type="ECO:0008006" key="3">
    <source>
        <dbReference type="Google" id="ProtNLM"/>
    </source>
</evidence>
<evidence type="ECO:0000313" key="2">
    <source>
        <dbReference type="Proteomes" id="UP000739538"/>
    </source>
</evidence>
<reference evidence="1" key="2">
    <citation type="journal article" date="2021" name="Microbiome">
        <title>Successional dynamics and alternative stable states in a saline activated sludge microbial community over 9 years.</title>
        <authorList>
            <person name="Wang Y."/>
            <person name="Ye J."/>
            <person name="Ju F."/>
            <person name="Liu L."/>
            <person name="Boyd J.A."/>
            <person name="Deng Y."/>
            <person name="Parks D.H."/>
            <person name="Jiang X."/>
            <person name="Yin X."/>
            <person name="Woodcroft B.J."/>
            <person name="Tyson G.W."/>
            <person name="Hugenholtz P."/>
            <person name="Polz M.F."/>
            <person name="Zhang T."/>
        </authorList>
    </citation>
    <scope>NUCLEOTIDE SEQUENCE</scope>
    <source>
        <strain evidence="1">HKST-UBA02</strain>
    </source>
</reference>
<sequence length="169" mass="19108">MPSEIVSPRWREEVVLWAGRAPGFRAWRQHDALQSKFHPEHPDDIPVFFRDAASGRDEQMWVHVIGYDRPSDEYLGILINTPDLVSSIQAGDNVAFKNVDWAEYPWALSVGGSYRQAGLPACAPSELLEITAADRLRAVPVEGEVRDDPTGRFSDAVRPRFDQEVPRLR</sequence>
<comment type="caution">
    <text evidence="1">The sequence shown here is derived from an EMBL/GenBank/DDBJ whole genome shotgun (WGS) entry which is preliminary data.</text>
</comment>
<protein>
    <recommendedName>
        <fullName evidence="3">DUF2314 domain-containing protein</fullName>
    </recommendedName>
</protein>
<dbReference type="Proteomes" id="UP000739538">
    <property type="component" value="Unassembled WGS sequence"/>
</dbReference>
<evidence type="ECO:0000313" key="1">
    <source>
        <dbReference type="EMBL" id="MCA9759321.1"/>
    </source>
</evidence>
<name>A0A956SGH2_UNCEI</name>
<dbReference type="AlphaFoldDB" id="A0A956SGH2"/>
<organism evidence="1 2">
    <name type="scientific">Eiseniibacteriota bacterium</name>
    <dbReference type="NCBI Taxonomy" id="2212470"/>
    <lineage>
        <taxon>Bacteria</taxon>
        <taxon>Candidatus Eiseniibacteriota</taxon>
    </lineage>
</organism>
<accession>A0A956SGH2</accession>